<sequence>MLEPIFRLASTASHEDHGVKNSMAITTYSWFPGQAQANMGIFVSGAFLFFPPR</sequence>
<evidence type="ECO:0000313" key="1">
    <source>
        <dbReference type="EMBL" id="JAD66078.1"/>
    </source>
</evidence>
<accession>A0A0A9BV54</accession>
<name>A0A0A9BV54_ARUDO</name>
<dbReference type="EMBL" id="GBRH01231817">
    <property type="protein sequence ID" value="JAD66078.1"/>
    <property type="molecule type" value="Transcribed_RNA"/>
</dbReference>
<protein>
    <submittedName>
        <fullName evidence="1">Uncharacterized protein</fullName>
    </submittedName>
</protein>
<dbReference type="AlphaFoldDB" id="A0A0A9BV54"/>
<reference evidence="1" key="2">
    <citation type="journal article" date="2015" name="Data Brief">
        <title>Shoot transcriptome of the giant reed, Arundo donax.</title>
        <authorList>
            <person name="Barrero R.A."/>
            <person name="Guerrero F.D."/>
            <person name="Moolhuijzen P."/>
            <person name="Goolsby J.A."/>
            <person name="Tidwell J."/>
            <person name="Bellgard S.E."/>
            <person name="Bellgard M.I."/>
        </authorList>
    </citation>
    <scope>NUCLEOTIDE SEQUENCE</scope>
    <source>
        <tissue evidence="1">Shoot tissue taken approximately 20 cm above the soil surface</tissue>
    </source>
</reference>
<proteinExistence type="predicted"/>
<organism evidence="1">
    <name type="scientific">Arundo donax</name>
    <name type="common">Giant reed</name>
    <name type="synonym">Donax arundinaceus</name>
    <dbReference type="NCBI Taxonomy" id="35708"/>
    <lineage>
        <taxon>Eukaryota</taxon>
        <taxon>Viridiplantae</taxon>
        <taxon>Streptophyta</taxon>
        <taxon>Embryophyta</taxon>
        <taxon>Tracheophyta</taxon>
        <taxon>Spermatophyta</taxon>
        <taxon>Magnoliopsida</taxon>
        <taxon>Liliopsida</taxon>
        <taxon>Poales</taxon>
        <taxon>Poaceae</taxon>
        <taxon>PACMAD clade</taxon>
        <taxon>Arundinoideae</taxon>
        <taxon>Arundineae</taxon>
        <taxon>Arundo</taxon>
    </lineage>
</organism>
<reference evidence="1" key="1">
    <citation type="submission" date="2014-09" db="EMBL/GenBank/DDBJ databases">
        <authorList>
            <person name="Magalhaes I.L.F."/>
            <person name="Oliveira U."/>
            <person name="Santos F.R."/>
            <person name="Vidigal T.H.D.A."/>
            <person name="Brescovit A.D."/>
            <person name="Santos A.J."/>
        </authorList>
    </citation>
    <scope>NUCLEOTIDE SEQUENCE</scope>
    <source>
        <tissue evidence="1">Shoot tissue taken approximately 20 cm above the soil surface</tissue>
    </source>
</reference>